<dbReference type="GO" id="GO:0016787">
    <property type="term" value="F:hydrolase activity"/>
    <property type="evidence" value="ECO:0007669"/>
    <property type="project" value="UniProtKB-ARBA"/>
</dbReference>
<evidence type="ECO:0000313" key="3">
    <source>
        <dbReference type="Proteomes" id="UP000199371"/>
    </source>
</evidence>
<keyword evidence="1" id="KW-0732">Signal</keyword>
<dbReference type="AlphaFoldDB" id="A0A1H6L696"/>
<dbReference type="PANTHER" id="PTHR10151">
    <property type="entry name" value="ECTONUCLEOTIDE PYROPHOSPHATASE/PHOSPHODIESTERASE"/>
    <property type="match status" value="1"/>
</dbReference>
<evidence type="ECO:0000256" key="1">
    <source>
        <dbReference type="SAM" id="SignalP"/>
    </source>
</evidence>
<gene>
    <name evidence="2" type="ORF">SAMN05660691_01496</name>
</gene>
<dbReference type="CDD" id="cd16018">
    <property type="entry name" value="Enpp"/>
    <property type="match status" value="1"/>
</dbReference>
<dbReference type="Gene3D" id="3.40.720.10">
    <property type="entry name" value="Alkaline Phosphatase, subunit A"/>
    <property type="match status" value="1"/>
</dbReference>
<dbReference type="Gene3D" id="3.30.1360.180">
    <property type="match status" value="1"/>
</dbReference>
<evidence type="ECO:0000313" key="2">
    <source>
        <dbReference type="EMBL" id="SEH79712.1"/>
    </source>
</evidence>
<dbReference type="Proteomes" id="UP000199371">
    <property type="component" value="Unassembled WGS sequence"/>
</dbReference>
<organism evidence="2 3">
    <name type="scientific">Rheinheimera pacifica</name>
    <dbReference type="NCBI Taxonomy" id="173990"/>
    <lineage>
        <taxon>Bacteria</taxon>
        <taxon>Pseudomonadati</taxon>
        <taxon>Pseudomonadota</taxon>
        <taxon>Gammaproteobacteria</taxon>
        <taxon>Chromatiales</taxon>
        <taxon>Chromatiaceae</taxon>
        <taxon>Rheinheimera</taxon>
    </lineage>
</organism>
<proteinExistence type="predicted"/>
<sequence>MILLRIIQITLLFSLIPATAVKAEQPDSLLLISIDGFAAQYLQQYPAANIHKLAEEGLTAESMQPVFPSKTFPNHYSIVTGLYPANHGIVENNIFDADFNATFRLSKAEEVTNARWWQGEPVWVTAESQGVKAATYFYPGSEAAIKNVRPSYWQRYDGNVSHNDRVDSVLQWLDLPAAERPRFLTLYFSAVDDAGHAYGPNSAEVAAAIADVDQAIGRLLAGLTRRGLYNKLNIMLLSDHGMVETPPQQTIVLDKLFNSSDAALTLWTAEIVSIFPAEGKLEHIYQQLSRSLPAQAKVYKKADLPARWHYQNSKRIAPLLVIPEPGWRLIQQKAETNYQQMAAEGKTSGSHGYDNASASMQAIFIGHGPAFKAGKTIPAFSNIELYNLMCRILGLTPAANDGNPAWPDSVLGNTEAK</sequence>
<accession>A0A1H6L696</accession>
<keyword evidence="3" id="KW-1185">Reference proteome</keyword>
<dbReference type="PANTHER" id="PTHR10151:SF120">
    <property type="entry name" value="BIS(5'-ADENOSYL)-TRIPHOSPHATASE"/>
    <property type="match status" value="1"/>
</dbReference>
<dbReference type="Pfam" id="PF01663">
    <property type="entry name" value="Phosphodiest"/>
    <property type="match status" value="1"/>
</dbReference>
<feature type="chain" id="PRO_5011656829" evidence="1">
    <location>
        <begin position="24"/>
        <end position="417"/>
    </location>
</feature>
<protein>
    <submittedName>
        <fullName evidence="2">Predicted pyrophosphatase or phosphodiesterase, AlkP superfamily</fullName>
    </submittedName>
</protein>
<feature type="signal peptide" evidence="1">
    <location>
        <begin position="1"/>
        <end position="23"/>
    </location>
</feature>
<name>A0A1H6L696_9GAMM</name>
<dbReference type="InterPro" id="IPR002591">
    <property type="entry name" value="Phosphodiest/P_Trfase"/>
</dbReference>
<dbReference type="RefSeq" id="WP_092791868.1">
    <property type="nucleotide sequence ID" value="NZ_FNXF01000004.1"/>
</dbReference>
<dbReference type="OrthoDB" id="9771966at2"/>
<dbReference type="STRING" id="173990.SAMN05660691_01496"/>
<reference evidence="3" key="1">
    <citation type="submission" date="2016-10" db="EMBL/GenBank/DDBJ databases">
        <authorList>
            <person name="Varghese N."/>
            <person name="Submissions S."/>
        </authorList>
    </citation>
    <scope>NUCLEOTIDE SEQUENCE [LARGE SCALE GENOMIC DNA]</scope>
    <source>
        <strain evidence="3">DSM 17616</strain>
    </source>
</reference>
<dbReference type="InterPro" id="IPR017850">
    <property type="entry name" value="Alkaline_phosphatase_core_sf"/>
</dbReference>
<dbReference type="EMBL" id="FNXF01000004">
    <property type="protein sequence ID" value="SEH79712.1"/>
    <property type="molecule type" value="Genomic_DNA"/>
</dbReference>
<dbReference type="SUPFAM" id="SSF53649">
    <property type="entry name" value="Alkaline phosphatase-like"/>
    <property type="match status" value="1"/>
</dbReference>